<feature type="chain" id="PRO_5038829974" evidence="1">
    <location>
        <begin position="28"/>
        <end position="120"/>
    </location>
</feature>
<dbReference type="Gene3D" id="2.40.128.270">
    <property type="match status" value="1"/>
</dbReference>
<dbReference type="RefSeq" id="WP_123738692.1">
    <property type="nucleotide sequence ID" value="NZ_CALFQU010000049.1"/>
</dbReference>
<dbReference type="AlphaFoldDB" id="A0A3N2DA79"/>
<evidence type="ECO:0000313" key="4">
    <source>
        <dbReference type="Proteomes" id="UP000275356"/>
    </source>
</evidence>
<sequence>MRIRRSFAVPLALAAGALALGACSAAAEQGAAGTWASTGPGAPTVTLVDDGTFSGTDGCNRISGSWEQEGSEVTFSDAITTLMACDGIPGWSGLAAGTIAGTAMTLTAEDGTELDVLTRQ</sequence>
<accession>A0A3N2DA79</accession>
<name>A0A3N2DA79_9MICO</name>
<dbReference type="OrthoDB" id="4990393at2"/>
<evidence type="ECO:0000256" key="1">
    <source>
        <dbReference type="SAM" id="SignalP"/>
    </source>
</evidence>
<organism evidence="3 4">
    <name type="scientific">Salana multivorans</name>
    <dbReference type="NCBI Taxonomy" id="120377"/>
    <lineage>
        <taxon>Bacteria</taxon>
        <taxon>Bacillati</taxon>
        <taxon>Actinomycetota</taxon>
        <taxon>Actinomycetes</taxon>
        <taxon>Micrococcales</taxon>
        <taxon>Beutenbergiaceae</taxon>
        <taxon>Salana</taxon>
    </lineage>
</organism>
<proteinExistence type="predicted"/>
<dbReference type="EMBL" id="RKHQ01000001">
    <property type="protein sequence ID" value="ROR96528.1"/>
    <property type="molecule type" value="Genomic_DNA"/>
</dbReference>
<keyword evidence="4" id="KW-1185">Reference proteome</keyword>
<feature type="domain" description="DUF306" evidence="2">
    <location>
        <begin position="40"/>
        <end position="86"/>
    </location>
</feature>
<dbReference type="Pfam" id="PF03724">
    <property type="entry name" value="META"/>
    <property type="match status" value="1"/>
</dbReference>
<evidence type="ECO:0000259" key="2">
    <source>
        <dbReference type="Pfam" id="PF03724"/>
    </source>
</evidence>
<keyword evidence="1" id="KW-0732">Signal</keyword>
<gene>
    <name evidence="3" type="ORF">EDD28_1113</name>
</gene>
<protein>
    <submittedName>
        <fullName evidence="3">META domain-containing protein</fullName>
    </submittedName>
</protein>
<dbReference type="InterPro" id="IPR038670">
    <property type="entry name" value="HslJ-like_sf"/>
</dbReference>
<reference evidence="3 4" key="1">
    <citation type="submission" date="2018-11" db="EMBL/GenBank/DDBJ databases">
        <title>Sequencing the genomes of 1000 actinobacteria strains.</title>
        <authorList>
            <person name="Klenk H.-P."/>
        </authorList>
    </citation>
    <scope>NUCLEOTIDE SEQUENCE [LARGE SCALE GENOMIC DNA]</scope>
    <source>
        <strain evidence="3 4">DSM 13521</strain>
    </source>
</reference>
<dbReference type="PROSITE" id="PS51257">
    <property type="entry name" value="PROKAR_LIPOPROTEIN"/>
    <property type="match status" value="1"/>
</dbReference>
<dbReference type="Proteomes" id="UP000275356">
    <property type="component" value="Unassembled WGS sequence"/>
</dbReference>
<comment type="caution">
    <text evidence="3">The sequence shown here is derived from an EMBL/GenBank/DDBJ whole genome shotgun (WGS) entry which is preliminary data.</text>
</comment>
<evidence type="ECO:0000313" key="3">
    <source>
        <dbReference type="EMBL" id="ROR96528.1"/>
    </source>
</evidence>
<feature type="signal peptide" evidence="1">
    <location>
        <begin position="1"/>
        <end position="27"/>
    </location>
</feature>
<dbReference type="InterPro" id="IPR005184">
    <property type="entry name" value="DUF306_Meta_HslJ"/>
</dbReference>